<proteinExistence type="predicted"/>
<evidence type="ECO:0000259" key="9">
    <source>
        <dbReference type="PROSITE" id="PS50893"/>
    </source>
</evidence>
<comment type="subcellular location">
    <subcellularLocation>
        <location evidence="1">Membrane</location>
        <topology evidence="1">Multi-pass membrane protein</topology>
    </subcellularLocation>
</comment>
<dbReference type="PANTHER" id="PTHR19229:SF250">
    <property type="entry name" value="ABC TRANSPORTER DOMAIN-CONTAINING PROTEIN-RELATED"/>
    <property type="match status" value="1"/>
</dbReference>
<keyword evidence="4" id="KW-0067">ATP-binding</keyword>
<feature type="transmembrane region" description="Helical" evidence="8">
    <location>
        <begin position="462"/>
        <end position="487"/>
    </location>
</feature>
<dbReference type="InterPro" id="IPR026082">
    <property type="entry name" value="ABCA"/>
</dbReference>
<dbReference type="Gene3D" id="3.40.50.300">
    <property type="entry name" value="P-loop containing nucleotide triphosphate hydrolases"/>
    <property type="match status" value="1"/>
</dbReference>
<dbReference type="AlphaFoldDB" id="A0AAN8ITS6"/>
<name>A0AAN8ITS6_TRICO</name>
<evidence type="ECO:0000313" key="11">
    <source>
        <dbReference type="Proteomes" id="UP001331761"/>
    </source>
</evidence>
<evidence type="ECO:0000313" key="10">
    <source>
        <dbReference type="EMBL" id="KAK5983193.1"/>
    </source>
</evidence>
<evidence type="ECO:0000256" key="4">
    <source>
        <dbReference type="ARBA" id="ARBA00022840"/>
    </source>
</evidence>
<dbReference type="Pfam" id="PF12698">
    <property type="entry name" value="ABC2_membrane_3"/>
    <property type="match status" value="1"/>
</dbReference>
<dbReference type="PROSITE" id="PS00211">
    <property type="entry name" value="ABC_TRANSPORTER_1"/>
    <property type="match status" value="1"/>
</dbReference>
<dbReference type="PROSITE" id="PS50893">
    <property type="entry name" value="ABC_TRANSPORTER_2"/>
    <property type="match status" value="1"/>
</dbReference>
<protein>
    <submittedName>
        <fullName evidence="10">ABC transporter domain containing protein</fullName>
    </submittedName>
</protein>
<reference evidence="10 11" key="1">
    <citation type="submission" date="2019-10" db="EMBL/GenBank/DDBJ databases">
        <title>Assembly and Annotation for the nematode Trichostrongylus colubriformis.</title>
        <authorList>
            <person name="Martin J."/>
        </authorList>
    </citation>
    <scope>NUCLEOTIDE SEQUENCE [LARGE SCALE GENOMIC DNA]</scope>
    <source>
        <strain evidence="10">G859</strain>
        <tissue evidence="10">Whole worm</tissue>
    </source>
</reference>
<feature type="transmembrane region" description="Helical" evidence="8">
    <location>
        <begin position="409"/>
        <end position="431"/>
    </location>
</feature>
<sequence>MEKGTTMDLSSNEESSPNEESAINTSSYEQTSSGLSTSSGSFRMSGAGEPQPTPSNLNDTSGFLEQLWLLTQKNFILTRRNTLWTFFELVVPIIIALPLTIYSVEDEPKKGLQSFRESSLFDVGFYLDGRDLYRLGEAVTSCSNHETHIAYFARENQGSVDNFINKLSKRLTSSKFSVKWVRMEGEDQILQHLRKDAENYTFSSCFSKLDLINQQLYVSFRFMGGVVFRKFVTNPANLDYVILIPTYLSLGGDDLWRFDQEWYDPFEGRVGKPIKPKQPPYLDAGFLPLQLEIDFLFIETSTPNATIRFEKFALLQIPDPMGRLTAASAFLYHSPHVWMLCAFVLVIYTAREISSERSTVKDFLSVMGLSTLVFYISHVLYGSLKVLLVFFVCTFPLIFELGTVRLSVFFVTFILYGVSAVVFAALISSLFKKPNNVIRAVILLWLILVAAVEVAPSTNRILYCTLSSLNPNAALFYALRAIAGYIVQDRALSLFDVFEDSSFHFTIGLALVMLLVDIIWMSVATLIFDFMFSDSDFTFFKVPFAKKFMSPPAADVVQSDDNFETDEGLRRTRAGISVEFLVKVWSTGERAVDGMSLKAYVGQVTVLLGHNGAGKSTAFSVICGITAPTAGNVYIYDLDIQKQRSACRKRIGLCPQGNALFDRLTVDEHLWLIHGLKGGSGFYKAEGRQLLDKLKLDEKSDELAVNLSGGQKRKLCVSMALIGGSTLILLDEPTAGMDPQARRDVEALLETVKVDRTVLLTTHYMDEAESLGDRVAIMALGRVYCCGTPQFLKERFGGGYIMTFVAAEKAKVGEVAETLAGIVEKYVHGAKRGPVHGKQFEITLPKEREKDFPQLFEHLEKSKDTLQISSFGLSLGTMEQVFLKVAEIADPAASIHDLNERINRHKELIQALNMDRLEGSTLIFAQLCALFTKRIAYYIRNWSQLIVQVLIPVGVALLCVYVSRGGLIKRFAEERTFSLERFGPSRIPVQMEANTPLVDAYLELVSEAPPGSLVHKHVANDTSLEWVKYLPKIMPRPGFGAVLTPNTTLLWFNVRAFHSMPTSVNVFDNALLRAETGGTPNEYFSQS</sequence>
<feature type="region of interest" description="Disordered" evidence="7">
    <location>
        <begin position="1"/>
        <end position="57"/>
    </location>
</feature>
<keyword evidence="3" id="KW-0547">Nucleotide-binding</keyword>
<keyword evidence="5 8" id="KW-1133">Transmembrane helix</keyword>
<dbReference type="InterPro" id="IPR003593">
    <property type="entry name" value="AAA+_ATPase"/>
</dbReference>
<keyword evidence="6 8" id="KW-0472">Membrane</keyword>
<feature type="compositionally biased region" description="Low complexity" evidence="7">
    <location>
        <begin position="10"/>
        <end position="46"/>
    </location>
</feature>
<feature type="transmembrane region" description="Helical" evidence="8">
    <location>
        <begin position="362"/>
        <end position="380"/>
    </location>
</feature>
<dbReference type="GO" id="GO:0016887">
    <property type="term" value="F:ATP hydrolysis activity"/>
    <property type="evidence" value="ECO:0007669"/>
    <property type="project" value="InterPro"/>
</dbReference>
<evidence type="ECO:0000256" key="2">
    <source>
        <dbReference type="ARBA" id="ARBA00022692"/>
    </source>
</evidence>
<evidence type="ECO:0000256" key="6">
    <source>
        <dbReference type="ARBA" id="ARBA00023136"/>
    </source>
</evidence>
<dbReference type="InterPro" id="IPR003439">
    <property type="entry name" value="ABC_transporter-like_ATP-bd"/>
</dbReference>
<dbReference type="EMBL" id="WIXE01004267">
    <property type="protein sequence ID" value="KAK5983193.1"/>
    <property type="molecule type" value="Genomic_DNA"/>
</dbReference>
<evidence type="ECO:0000256" key="1">
    <source>
        <dbReference type="ARBA" id="ARBA00004141"/>
    </source>
</evidence>
<organism evidence="10 11">
    <name type="scientific">Trichostrongylus colubriformis</name>
    <name type="common">Black scour worm</name>
    <dbReference type="NCBI Taxonomy" id="6319"/>
    <lineage>
        <taxon>Eukaryota</taxon>
        <taxon>Metazoa</taxon>
        <taxon>Ecdysozoa</taxon>
        <taxon>Nematoda</taxon>
        <taxon>Chromadorea</taxon>
        <taxon>Rhabditida</taxon>
        <taxon>Rhabditina</taxon>
        <taxon>Rhabditomorpha</taxon>
        <taxon>Strongyloidea</taxon>
        <taxon>Trichostrongylidae</taxon>
        <taxon>Trichostrongylus</taxon>
    </lineage>
</organism>
<dbReference type="InterPro" id="IPR017871">
    <property type="entry name" value="ABC_transporter-like_CS"/>
</dbReference>
<comment type="caution">
    <text evidence="10">The sequence shown here is derived from an EMBL/GenBank/DDBJ whole genome shotgun (WGS) entry which is preliminary data.</text>
</comment>
<dbReference type="Proteomes" id="UP001331761">
    <property type="component" value="Unassembled WGS sequence"/>
</dbReference>
<dbReference type="Pfam" id="PF00005">
    <property type="entry name" value="ABC_tran"/>
    <property type="match status" value="1"/>
</dbReference>
<feature type="transmembrane region" description="Helical" evidence="8">
    <location>
        <begin position="945"/>
        <end position="963"/>
    </location>
</feature>
<dbReference type="SMART" id="SM00382">
    <property type="entry name" value="AAA"/>
    <property type="match status" value="1"/>
</dbReference>
<dbReference type="PANTHER" id="PTHR19229">
    <property type="entry name" value="ATP-BINDING CASSETTE TRANSPORTER SUBFAMILY A ABCA"/>
    <property type="match status" value="1"/>
</dbReference>
<gene>
    <name evidence="10" type="ORF">GCK32_002793</name>
</gene>
<dbReference type="SUPFAM" id="SSF52540">
    <property type="entry name" value="P-loop containing nucleoside triphosphate hydrolases"/>
    <property type="match status" value="1"/>
</dbReference>
<feature type="domain" description="ABC transporter" evidence="9">
    <location>
        <begin position="576"/>
        <end position="805"/>
    </location>
</feature>
<feature type="transmembrane region" description="Helical" evidence="8">
    <location>
        <begin position="83"/>
        <end position="104"/>
    </location>
</feature>
<evidence type="ECO:0000256" key="5">
    <source>
        <dbReference type="ARBA" id="ARBA00022989"/>
    </source>
</evidence>
<accession>A0AAN8ITS6</accession>
<dbReference type="InterPro" id="IPR027417">
    <property type="entry name" value="P-loop_NTPase"/>
</dbReference>
<dbReference type="FunFam" id="3.40.50.300:FF:000933">
    <property type="entry name" value="ABC transporter A family member 7"/>
    <property type="match status" value="1"/>
</dbReference>
<keyword evidence="2 8" id="KW-0812">Transmembrane</keyword>
<dbReference type="GO" id="GO:0016020">
    <property type="term" value="C:membrane"/>
    <property type="evidence" value="ECO:0007669"/>
    <property type="project" value="UniProtKB-SubCell"/>
</dbReference>
<keyword evidence="11" id="KW-1185">Reference proteome</keyword>
<feature type="transmembrane region" description="Helical" evidence="8">
    <location>
        <begin position="437"/>
        <end position="455"/>
    </location>
</feature>
<evidence type="ECO:0000256" key="8">
    <source>
        <dbReference type="SAM" id="Phobius"/>
    </source>
</evidence>
<evidence type="ECO:0000256" key="3">
    <source>
        <dbReference type="ARBA" id="ARBA00022741"/>
    </source>
</evidence>
<dbReference type="GO" id="GO:0005524">
    <property type="term" value="F:ATP binding"/>
    <property type="evidence" value="ECO:0007669"/>
    <property type="project" value="UniProtKB-KW"/>
</dbReference>
<dbReference type="GO" id="GO:0005319">
    <property type="term" value="F:lipid transporter activity"/>
    <property type="evidence" value="ECO:0007669"/>
    <property type="project" value="TreeGrafter"/>
</dbReference>
<dbReference type="CDD" id="cd03263">
    <property type="entry name" value="ABC_subfamily_A"/>
    <property type="match status" value="1"/>
</dbReference>
<evidence type="ECO:0000256" key="7">
    <source>
        <dbReference type="SAM" id="MobiDB-lite"/>
    </source>
</evidence>
<dbReference type="GO" id="GO:0140359">
    <property type="term" value="F:ABC-type transporter activity"/>
    <property type="evidence" value="ECO:0007669"/>
    <property type="project" value="InterPro"/>
</dbReference>
<feature type="transmembrane region" description="Helical" evidence="8">
    <location>
        <begin position="330"/>
        <end position="350"/>
    </location>
</feature>
<feature type="transmembrane region" description="Helical" evidence="8">
    <location>
        <begin position="507"/>
        <end position="532"/>
    </location>
</feature>
<dbReference type="InterPro" id="IPR013525">
    <property type="entry name" value="ABC2_TM"/>
</dbReference>